<sequence>MGNKFAIPEALSKQGAIVNYANESRNYNGAFSLNVGYYLNIPTITLFGITILYVRAGIDANANLGLTVSEINKALRDINGDGFPDLVVNTGSGLQVNYSRVGRTNKLSKVTELKSKGSFTIDYEFSKPSYDDPHAKLVMSTVKILNPDVNSATYTQSTAGKDQVIRYKYDKSRYDRRERTSYGFATVTSEEMNGTSVYRQTVQTFYNSTYFNNGLERKTEVFANGTLSNSTVKSFKLFNYTNNHTLISEIPAAQFETYDVGGTQGNRTALVKLVGTSITDIEGGVSLTTSDVMSYNNKGQLTNYQYNSNVASGNYSSEVSYHSYPSLTAANILDVPADIKVYGTGSNLLRHRNTEIDQTTGDPIRISVEVSPGTFAMTALSYDPFGNVKVITYPSGYKLTYTYDPTGKYVQTVADNFVSSSAVYDPSFDTVLESTDPAGNKVKYTYDILGRVTSVLGPKEVGISPYTIKYSYFDSELGTGNNLPKLYGSLTQNYDSQNPSNPIETISLADFTGRTVQVKKDIEIDGTEKMSVSGITLYDVFGRAVKQYHPTDENKDAVANKKLKLTTAQYYTSVVYDALNRVVNSFDEDGNLTEYKYTIDNSMYKKTTEQLQNLAVPLKYETFTNAEEKVVKTNNFVGGQVLSTTFNYNNIGELLSSTDPENKTTSYAYDMGGRRIKESHPDRGLSRFVYDLGGNLIRRFTANLLSSTAPQNYIAYTYDLNRLTNITYPPLPNGSPNPNNVFYQYATNGSGIGRVTYKSDGTGSVQYRYGNMGEIVRERRRIMGYNIPTMSFTTNYTYDSWNRITEMRYADDEYLSYHYDRGGNLKQVTSDVNGDYIKDIQYDLYEQRTKVLNGNDTYSLYTYDPTRRMLKNHTLTKDNYATFLNNQYKYDLVGNVIKNTNAAYPTPNMLGGPYEMIYGYDTMNRLISSEGAMFKELKEDHTDPNNIASSYNTSLTYTHSSGIDTKKQTVIHQGTVDPLNTYDNSYSYLSSTHRLESAVDQNTNIGNSFEYDENGNPAVDASPSGPRFMYWDEENNMKAYSSPEEGIFQYNVYDDQKDRTIKYILGQESSLYQNGALVDGSMSLQSYAVYPNPFMTVTSDGKYTKHYYTGTQRIASYLSTNSGNINRSQDANAVAGSNTTPDPDTEADFNHYAEKAGLDVQSITTELKSGSAQNGIYYIHGDYLGTGTFVTDGDGIATQFFLNLPFGETFVEQQVTGTYNNPYKFNAKELDSETGLYYYGARYYNPRLSIWYGVDPLAEKYPSYSPFIYTLNNPINFIDPDGNRIKPGSNWAGAGHLKFNLLYFNAMYNLHHSNKDDRSGYSCSMCCINALSSNLSLLYSNKFKRLDNYDKMMQQVGQLGYRGDREIAQPTLNGKVLNSSNSVSEFSDKNFNTGIVDNLMDQLKGNKGVFVFGVGIANGYHSTIVTAYNDGTKVRDNEHDITYTSSVSNPIFLYIEDGGGARVFTGNQLESKFKEFYIGAAKYYSGQKIIDGKKVGNTGAKDMGARIDNLEFKKTK</sequence>
<dbReference type="InterPro" id="IPR022045">
    <property type="entry name" value="TcdB_toxin_mid/N"/>
</dbReference>
<dbReference type="EMBL" id="CP154834">
    <property type="protein sequence ID" value="XAO74012.1"/>
    <property type="molecule type" value="Genomic_DNA"/>
</dbReference>
<evidence type="ECO:0000313" key="2">
    <source>
        <dbReference type="EMBL" id="XAO74012.1"/>
    </source>
</evidence>
<dbReference type="RefSeq" id="WP_345766307.1">
    <property type="nucleotide sequence ID" value="NZ_CP154834.1"/>
</dbReference>
<name>A0AAU6WM41_9FLAO</name>
<evidence type="ECO:0000259" key="1">
    <source>
        <dbReference type="Pfam" id="PF12256"/>
    </source>
</evidence>
<dbReference type="NCBIfam" id="TIGR03696">
    <property type="entry name" value="Rhs_assc_core"/>
    <property type="match status" value="1"/>
</dbReference>
<dbReference type="InterPro" id="IPR050708">
    <property type="entry name" value="T6SS_VgrG/RHS"/>
</dbReference>
<dbReference type="Gene3D" id="2.180.10.10">
    <property type="entry name" value="RHS repeat-associated core"/>
    <property type="match status" value="2"/>
</dbReference>
<evidence type="ECO:0000313" key="3">
    <source>
        <dbReference type="Proteomes" id="UP001463665"/>
    </source>
</evidence>
<organism evidence="2 3">
    <name type="scientific">Chryseobacterium endophyticum</name>
    <dbReference type="NCBI Taxonomy" id="1854762"/>
    <lineage>
        <taxon>Bacteria</taxon>
        <taxon>Pseudomonadati</taxon>
        <taxon>Bacteroidota</taxon>
        <taxon>Flavobacteriia</taxon>
        <taxon>Flavobacteriales</taxon>
        <taxon>Weeksellaceae</taxon>
        <taxon>Chryseobacterium group</taxon>
        <taxon>Chryseobacterium</taxon>
    </lineage>
</organism>
<dbReference type="PANTHER" id="PTHR32305:SF15">
    <property type="entry name" value="PROTEIN RHSA-RELATED"/>
    <property type="match status" value="1"/>
</dbReference>
<dbReference type="Pfam" id="PF05593">
    <property type="entry name" value="RHS_repeat"/>
    <property type="match status" value="2"/>
</dbReference>
<keyword evidence="3" id="KW-1185">Reference proteome</keyword>
<dbReference type="InterPro" id="IPR022385">
    <property type="entry name" value="Rhs_assc_core"/>
</dbReference>
<dbReference type="Pfam" id="PF12256">
    <property type="entry name" value="TcdB_toxin_midN"/>
    <property type="match status" value="1"/>
</dbReference>
<feature type="domain" description="Insecticide toxin TcdB middle/N-terminal" evidence="1">
    <location>
        <begin position="64"/>
        <end position="210"/>
    </location>
</feature>
<dbReference type="InterPro" id="IPR031325">
    <property type="entry name" value="RHS_repeat"/>
</dbReference>
<protein>
    <submittedName>
        <fullName evidence="2">RHS repeat-associated core domain-containing protein</fullName>
    </submittedName>
</protein>
<dbReference type="InterPro" id="IPR006530">
    <property type="entry name" value="YD"/>
</dbReference>
<reference evidence="2 3" key="1">
    <citation type="submission" date="2024-04" db="EMBL/GenBank/DDBJ databases">
        <title>Genome sequencing and assembly of rice foliar adapted Chryseobacterium endophyticum OsEnb-ALM-A6.</title>
        <authorList>
            <person name="Kumar S."/>
            <person name="Javed M."/>
            <person name="Chouhan V."/>
            <person name="Charishma K."/>
            <person name="Patel A."/>
            <person name="Kumar M."/>
            <person name="Sahu K.P."/>
            <person name="Kumar A."/>
        </authorList>
    </citation>
    <scope>NUCLEOTIDE SEQUENCE [LARGE SCALE GENOMIC DNA]</scope>
    <source>
        <strain evidence="2 3">OsEnb-ALM-A6</strain>
    </source>
</reference>
<dbReference type="NCBIfam" id="TIGR01643">
    <property type="entry name" value="YD_repeat_2x"/>
    <property type="match status" value="1"/>
</dbReference>
<dbReference type="PANTHER" id="PTHR32305">
    <property type="match status" value="1"/>
</dbReference>
<proteinExistence type="predicted"/>
<dbReference type="Proteomes" id="UP001463665">
    <property type="component" value="Chromosome"/>
</dbReference>
<accession>A0AAU6WM41</accession>
<gene>
    <name evidence="2" type="ORF">AAFP95_20455</name>
</gene>